<keyword evidence="3 5" id="KW-0560">Oxidoreductase</keyword>
<dbReference type="Proteomes" id="UP001316184">
    <property type="component" value="Chromosome"/>
</dbReference>
<dbReference type="PANTHER" id="PTHR43943">
    <property type="entry name" value="DEHYDROGENASE/REDUCTASE (SDR FAMILY) MEMBER 4"/>
    <property type="match status" value="1"/>
</dbReference>
<comment type="similarity">
    <text evidence="1">Belongs to the short-chain dehydrogenases/reductases (SDR) family.</text>
</comment>
<dbReference type="PRINTS" id="PR00080">
    <property type="entry name" value="SDRFAMILY"/>
</dbReference>
<dbReference type="EMBL" id="CP102173">
    <property type="protein sequence ID" value="UUP14456.1"/>
    <property type="molecule type" value="Genomic_DNA"/>
</dbReference>
<dbReference type="PROSITE" id="PS00061">
    <property type="entry name" value="ADH_SHORT"/>
    <property type="match status" value="1"/>
</dbReference>
<reference evidence="5 6" key="1">
    <citation type="submission" date="2022-08" db="EMBL/GenBank/DDBJ databases">
        <title>novel species in genus Aeromicrobium.</title>
        <authorList>
            <person name="Ye L."/>
        </authorList>
    </citation>
    <scope>NUCLEOTIDE SEQUENCE [LARGE SCALE GENOMIC DNA]</scope>
    <source>
        <strain evidence="6">zg-Y1379</strain>
    </source>
</reference>
<name>A0ABY5MF43_9ACTN</name>
<protein>
    <submittedName>
        <fullName evidence="5">Glucose 1-dehydrogenase</fullName>
        <ecNumber evidence="5">1.1.1.47</ecNumber>
    </submittedName>
</protein>
<evidence type="ECO:0000256" key="1">
    <source>
        <dbReference type="ARBA" id="ARBA00006484"/>
    </source>
</evidence>
<dbReference type="InterPro" id="IPR020904">
    <property type="entry name" value="Sc_DH/Rdtase_CS"/>
</dbReference>
<dbReference type="InterPro" id="IPR002347">
    <property type="entry name" value="SDR_fam"/>
</dbReference>
<dbReference type="EC" id="1.1.1.47" evidence="5"/>
<gene>
    <name evidence="5" type="ORF">NQV15_03840</name>
</gene>
<dbReference type="PRINTS" id="PR00081">
    <property type="entry name" value="GDHRDH"/>
</dbReference>
<dbReference type="Gene3D" id="3.40.50.720">
    <property type="entry name" value="NAD(P)-binding Rossmann-like Domain"/>
    <property type="match status" value="1"/>
</dbReference>
<evidence type="ECO:0000256" key="2">
    <source>
        <dbReference type="ARBA" id="ARBA00022797"/>
    </source>
</evidence>
<accession>A0ABY5MF43</accession>
<dbReference type="InterPro" id="IPR036291">
    <property type="entry name" value="NAD(P)-bd_dom_sf"/>
</dbReference>
<dbReference type="Pfam" id="PF13561">
    <property type="entry name" value="adh_short_C2"/>
    <property type="match status" value="1"/>
</dbReference>
<dbReference type="NCBIfam" id="NF005559">
    <property type="entry name" value="PRK07231.1"/>
    <property type="match status" value="1"/>
</dbReference>
<dbReference type="CDD" id="cd05233">
    <property type="entry name" value="SDR_c"/>
    <property type="match status" value="1"/>
</dbReference>
<keyword evidence="6" id="KW-1185">Reference proteome</keyword>
<dbReference type="SUPFAM" id="SSF51735">
    <property type="entry name" value="NAD(P)-binding Rossmann-fold domains"/>
    <property type="match status" value="1"/>
</dbReference>
<evidence type="ECO:0000256" key="4">
    <source>
        <dbReference type="ARBA" id="ARBA00023027"/>
    </source>
</evidence>
<organism evidence="5 6">
    <name type="scientific">Aeromicrobium wangtongii</name>
    <dbReference type="NCBI Taxonomy" id="2969247"/>
    <lineage>
        <taxon>Bacteria</taxon>
        <taxon>Bacillati</taxon>
        <taxon>Actinomycetota</taxon>
        <taxon>Actinomycetes</taxon>
        <taxon>Propionibacteriales</taxon>
        <taxon>Nocardioidaceae</taxon>
        <taxon>Aeromicrobium</taxon>
    </lineage>
</organism>
<keyword evidence="4" id="KW-0520">NAD</keyword>
<dbReference type="PANTHER" id="PTHR43943:SF17">
    <property type="entry name" value="3-PHENYLPROPIONATE-DIHYDRODIOL_CINNAMIC ACID-DIHYDRODIOL DEHYDROGENASE"/>
    <property type="match status" value="1"/>
</dbReference>
<proteinExistence type="inferred from homology"/>
<sequence>MRNMFNLAGKTSVVTGGGRGIGRGIAKSLAQNGSAVVVSGRSADALRNTVDELRAAGAEAEFLVQDITEPSASQDLANFTLQRFGAIDCWVNNAGSASPDDVGPLLDIDEGRWDRVVDLNLKATFFACQTAARVMTSGGSLVNITSRSASQPNPNTGHYGAAKSAVENLSATMAVEWGHLGIRVNCVAPGLVLTELDETDVGVMNTPERRQRQIDSVPLGRLGVVDDIGPVVAFLASDETAWLSGAVIPVNGGSRVSVGYMSYLRRVAAQKRSETSS</sequence>
<dbReference type="GO" id="GO:0047936">
    <property type="term" value="F:glucose 1-dehydrogenase [NAD(P)+] activity"/>
    <property type="evidence" value="ECO:0007669"/>
    <property type="project" value="UniProtKB-EC"/>
</dbReference>
<dbReference type="RefSeq" id="WP_232398281.1">
    <property type="nucleotide sequence ID" value="NZ_CP102173.1"/>
</dbReference>
<keyword evidence="2" id="KW-0058">Aromatic hydrocarbons catabolism</keyword>
<evidence type="ECO:0000313" key="6">
    <source>
        <dbReference type="Proteomes" id="UP001316184"/>
    </source>
</evidence>
<evidence type="ECO:0000256" key="3">
    <source>
        <dbReference type="ARBA" id="ARBA00023002"/>
    </source>
</evidence>
<evidence type="ECO:0000313" key="5">
    <source>
        <dbReference type="EMBL" id="UUP14456.1"/>
    </source>
</evidence>